<dbReference type="Gene3D" id="3.40.30.10">
    <property type="entry name" value="Glutaredoxin"/>
    <property type="match status" value="1"/>
</dbReference>
<organism evidence="1 2">
    <name type="scientific">Paracoccus methylarcula</name>
    <dbReference type="NCBI Taxonomy" id="72022"/>
    <lineage>
        <taxon>Bacteria</taxon>
        <taxon>Pseudomonadati</taxon>
        <taxon>Pseudomonadota</taxon>
        <taxon>Alphaproteobacteria</taxon>
        <taxon>Rhodobacterales</taxon>
        <taxon>Paracoccaceae</taxon>
        <taxon>Paracoccus</taxon>
    </lineage>
</organism>
<sequence>MMVEQEGCIYCEAWDREIGPGFPKSSEGRTAPLLRVDIDGPWPDGIALDRRPTITPTFILLRGGAELSRLEGYPGDQYFYPLIDGMLTDAGIAAASGKAGG</sequence>
<dbReference type="OrthoDB" id="7362982at2"/>
<dbReference type="EMBL" id="PXNQ02000003">
    <property type="protein sequence ID" value="RNF35418.1"/>
    <property type="molecule type" value="Genomic_DNA"/>
</dbReference>
<reference evidence="1" key="1">
    <citation type="submission" date="2018-05" db="EMBL/GenBank/DDBJ databases">
        <title>Reclassification of Methylarcula marina and Methylarcula terricola as Paracoccus methylarcula sp.nov., comb.nov. and Paracoccus terricola comb.nov.</title>
        <authorList>
            <person name="Shmareva M.N."/>
            <person name="Doronina N.V."/>
            <person name="Vasilenko O.V."/>
            <person name="Tarlachkov S.V."/>
            <person name="Trotsenko Y.A."/>
        </authorList>
    </citation>
    <scope>NUCLEOTIDE SEQUENCE [LARGE SCALE GENOMIC DNA]</scope>
    <source>
        <strain evidence="1">VKM B-2159</strain>
    </source>
</reference>
<dbReference type="AlphaFoldDB" id="A0A422QZJ4"/>
<evidence type="ECO:0000313" key="2">
    <source>
        <dbReference type="Proteomes" id="UP000238137"/>
    </source>
</evidence>
<proteinExistence type="predicted"/>
<keyword evidence="2" id="KW-1185">Reference proteome</keyword>
<name>A0A422QZJ4_9RHOB</name>
<dbReference type="Proteomes" id="UP000238137">
    <property type="component" value="Unassembled WGS sequence"/>
</dbReference>
<protein>
    <submittedName>
        <fullName evidence="1">SoxS protein</fullName>
    </submittedName>
</protein>
<accession>A0A422QZJ4</accession>
<evidence type="ECO:0000313" key="1">
    <source>
        <dbReference type="EMBL" id="RNF35418.1"/>
    </source>
</evidence>
<comment type="caution">
    <text evidence="1">The sequence shown here is derived from an EMBL/GenBank/DDBJ whole genome shotgun (WGS) entry which is preliminary data.</text>
</comment>
<gene>
    <name evidence="1" type="ORF">A7A09_006095</name>
</gene>